<dbReference type="Gene3D" id="3.40.50.300">
    <property type="entry name" value="P-loop containing nucleotide triphosphate hydrolases"/>
    <property type="match status" value="1"/>
</dbReference>
<dbReference type="PROSITE" id="PS00211">
    <property type="entry name" value="ABC_TRANSPORTER_1"/>
    <property type="match status" value="1"/>
</dbReference>
<dbReference type="PROSITE" id="PS50893">
    <property type="entry name" value="ABC_TRANSPORTER_2"/>
    <property type="match status" value="1"/>
</dbReference>
<gene>
    <name evidence="5" type="ORF">BV401_03325</name>
</gene>
<evidence type="ECO:0000259" key="4">
    <source>
        <dbReference type="PROSITE" id="PS50893"/>
    </source>
</evidence>
<keyword evidence="2" id="KW-0547">Nucleotide-binding</keyword>
<evidence type="ECO:0000256" key="1">
    <source>
        <dbReference type="ARBA" id="ARBA00022448"/>
    </source>
</evidence>
<sequence length="368" mass="39209">MEQRRQGTSVSDHAIAVRSLSKSFGRKDVLNDIELTVRAGEFFSLLGPSGCGKSTALRIIAGLERPDRGRVLLGGTDVTDTPPHRRPTNLVFQQGALFPHMTVFDNVAYGLRARRTGRAEITRRVTEILDVVGMSEFAGRAPSTLSGGQRQRIAIARALVGRPDVLLLDEPLSALDLGLQLRMRRELRSLQRQTGTAFVCVTHNQSEAMEVSDRIAVMNDGRVEQLGTAEELYRAPVSRFVAGFIGENNLFDTAPDPDSPGRSRADGLTFPVPGGGSPLVAVRPEFIRVVGPLDHGAVGDAVVRSVGFLGARIRIVLETSTGREVLADTDAHAASVTVGATVGVAVDPARITVVPADGRAVRAKGAAG</sequence>
<dbReference type="InterPro" id="IPR003439">
    <property type="entry name" value="ABC_transporter-like_ATP-bd"/>
</dbReference>
<dbReference type="InterPro" id="IPR013611">
    <property type="entry name" value="Transp-assoc_OB_typ2"/>
</dbReference>
<protein>
    <recommendedName>
        <fullName evidence="4">ABC transporter domain-containing protein</fullName>
    </recommendedName>
</protein>
<dbReference type="PANTHER" id="PTHR42781:SF4">
    <property type="entry name" value="SPERMIDINE_PUTRESCINE IMPORT ATP-BINDING PROTEIN POTA"/>
    <property type="match status" value="1"/>
</dbReference>
<organism evidence="5 6">
    <name type="scientific">Streptomyces autolyticus</name>
    <dbReference type="NCBI Taxonomy" id="75293"/>
    <lineage>
        <taxon>Bacteria</taxon>
        <taxon>Bacillati</taxon>
        <taxon>Actinomycetota</taxon>
        <taxon>Actinomycetes</taxon>
        <taxon>Kitasatosporales</taxon>
        <taxon>Streptomycetaceae</taxon>
        <taxon>Streptomyces</taxon>
    </lineage>
</organism>
<dbReference type="PANTHER" id="PTHR42781">
    <property type="entry name" value="SPERMIDINE/PUTRESCINE IMPORT ATP-BINDING PROTEIN POTA"/>
    <property type="match status" value="1"/>
</dbReference>
<evidence type="ECO:0000256" key="3">
    <source>
        <dbReference type="ARBA" id="ARBA00022840"/>
    </source>
</evidence>
<feature type="domain" description="ABC transporter" evidence="4">
    <location>
        <begin position="15"/>
        <end position="245"/>
    </location>
</feature>
<dbReference type="InterPro" id="IPR017871">
    <property type="entry name" value="ABC_transporter-like_CS"/>
</dbReference>
<dbReference type="InterPro" id="IPR050093">
    <property type="entry name" value="ABC_SmlMolc_Importer"/>
</dbReference>
<dbReference type="InterPro" id="IPR008995">
    <property type="entry name" value="Mo/tungstate-bd_C_term_dom"/>
</dbReference>
<dbReference type="SUPFAM" id="SSF50331">
    <property type="entry name" value="MOP-like"/>
    <property type="match status" value="1"/>
</dbReference>
<dbReference type="Proteomes" id="UP000187851">
    <property type="component" value="Chromosome"/>
</dbReference>
<evidence type="ECO:0000313" key="5">
    <source>
        <dbReference type="EMBL" id="AQA09659.1"/>
    </source>
</evidence>
<dbReference type="SUPFAM" id="SSF52540">
    <property type="entry name" value="P-loop containing nucleoside triphosphate hydrolases"/>
    <property type="match status" value="1"/>
</dbReference>
<evidence type="ECO:0000313" key="6">
    <source>
        <dbReference type="Proteomes" id="UP000187851"/>
    </source>
</evidence>
<keyword evidence="6" id="KW-1185">Reference proteome</keyword>
<keyword evidence="3" id="KW-0067">ATP-binding</keyword>
<dbReference type="Pfam" id="PF08402">
    <property type="entry name" value="TOBE_2"/>
    <property type="match status" value="1"/>
</dbReference>
<keyword evidence="1" id="KW-0813">Transport</keyword>
<dbReference type="Pfam" id="PF00005">
    <property type="entry name" value="ABC_tran"/>
    <property type="match status" value="1"/>
</dbReference>
<dbReference type="InterPro" id="IPR003593">
    <property type="entry name" value="AAA+_ATPase"/>
</dbReference>
<dbReference type="InterPro" id="IPR027417">
    <property type="entry name" value="P-loop_NTPase"/>
</dbReference>
<proteinExistence type="predicted"/>
<evidence type="ECO:0000256" key="2">
    <source>
        <dbReference type="ARBA" id="ARBA00022741"/>
    </source>
</evidence>
<name>A0ABN4VXW0_9ACTN</name>
<dbReference type="SMART" id="SM00382">
    <property type="entry name" value="AAA"/>
    <property type="match status" value="1"/>
</dbReference>
<reference evidence="5 6" key="1">
    <citation type="journal article" date="2017" name="J. Biotechnol.">
        <title>The complete genome sequence of Streptomyces autolyticus CGMCC 0516, the producer of geldanamycin, autolytimycin, reblastatin and elaiophylin.</title>
        <authorList>
            <person name="Yin M."/>
            <person name="Jiang M."/>
            <person name="Ren Z."/>
            <person name="Dong Y."/>
            <person name="Lu T."/>
        </authorList>
    </citation>
    <scope>NUCLEOTIDE SEQUENCE [LARGE SCALE GENOMIC DNA]</scope>
    <source>
        <strain evidence="5 6">CGMCC0516</strain>
    </source>
</reference>
<dbReference type="EMBL" id="CP019458">
    <property type="protein sequence ID" value="AQA09659.1"/>
    <property type="molecule type" value="Genomic_DNA"/>
</dbReference>
<accession>A0ABN4VXW0</accession>